<accession>A0ACC0FNG1</accession>
<dbReference type="EMBL" id="CM045771">
    <property type="protein sequence ID" value="KAI7989813.1"/>
    <property type="molecule type" value="Genomic_DNA"/>
</dbReference>
<keyword evidence="2" id="KW-1185">Reference proteome</keyword>
<reference evidence="1 2" key="1">
    <citation type="journal article" date="2022" name="Plant J.">
        <title>Chromosome-level genome of Camellia lanceoleosa provides a valuable resource for understanding genome evolution and self-incompatibility.</title>
        <authorList>
            <person name="Gong W."/>
            <person name="Xiao S."/>
            <person name="Wang L."/>
            <person name="Liao Z."/>
            <person name="Chang Y."/>
            <person name="Mo W."/>
            <person name="Hu G."/>
            <person name="Li W."/>
            <person name="Zhao G."/>
            <person name="Zhu H."/>
            <person name="Hu X."/>
            <person name="Ji K."/>
            <person name="Xiang X."/>
            <person name="Song Q."/>
            <person name="Yuan D."/>
            <person name="Jin S."/>
            <person name="Zhang L."/>
        </authorList>
    </citation>
    <scope>NUCLEOTIDE SEQUENCE [LARGE SCALE GENOMIC DNA]</scope>
    <source>
        <strain evidence="1">SQ_2022a</strain>
    </source>
</reference>
<gene>
    <name evidence="1" type="ORF">LOK49_LG13G00610</name>
</gene>
<proteinExistence type="predicted"/>
<sequence length="75" mass="8281">MAHDGGDLRYTEALKKTLEIEAEVGSSGGYHVLGCEEEKRREKGGQRDKGDDGQSAAMMATEVKRRGEKKQKREG</sequence>
<evidence type="ECO:0000313" key="1">
    <source>
        <dbReference type="EMBL" id="KAI7989813.1"/>
    </source>
</evidence>
<protein>
    <submittedName>
        <fullName evidence="1">Uncharacterized protein</fullName>
    </submittedName>
</protein>
<organism evidence="1 2">
    <name type="scientific">Camellia lanceoleosa</name>
    <dbReference type="NCBI Taxonomy" id="1840588"/>
    <lineage>
        <taxon>Eukaryota</taxon>
        <taxon>Viridiplantae</taxon>
        <taxon>Streptophyta</taxon>
        <taxon>Embryophyta</taxon>
        <taxon>Tracheophyta</taxon>
        <taxon>Spermatophyta</taxon>
        <taxon>Magnoliopsida</taxon>
        <taxon>eudicotyledons</taxon>
        <taxon>Gunneridae</taxon>
        <taxon>Pentapetalae</taxon>
        <taxon>asterids</taxon>
        <taxon>Ericales</taxon>
        <taxon>Theaceae</taxon>
        <taxon>Camellia</taxon>
    </lineage>
</organism>
<evidence type="ECO:0000313" key="2">
    <source>
        <dbReference type="Proteomes" id="UP001060215"/>
    </source>
</evidence>
<comment type="caution">
    <text evidence="1">The sequence shown here is derived from an EMBL/GenBank/DDBJ whole genome shotgun (WGS) entry which is preliminary data.</text>
</comment>
<dbReference type="Proteomes" id="UP001060215">
    <property type="component" value="Chromosome 14"/>
</dbReference>
<name>A0ACC0FNG1_9ERIC</name>